<protein>
    <submittedName>
        <fullName evidence="1">Uncharacterized protein</fullName>
    </submittedName>
</protein>
<dbReference type="AlphaFoldDB" id="A0A6G1H6G6"/>
<accession>A0A6G1H6G6</accession>
<organism evidence="1 2">
    <name type="scientific">Aulographum hederae CBS 113979</name>
    <dbReference type="NCBI Taxonomy" id="1176131"/>
    <lineage>
        <taxon>Eukaryota</taxon>
        <taxon>Fungi</taxon>
        <taxon>Dikarya</taxon>
        <taxon>Ascomycota</taxon>
        <taxon>Pezizomycotina</taxon>
        <taxon>Dothideomycetes</taxon>
        <taxon>Pleosporomycetidae</taxon>
        <taxon>Aulographales</taxon>
        <taxon>Aulographaceae</taxon>
    </lineage>
</organism>
<gene>
    <name evidence="1" type="ORF">K402DRAFT_20564</name>
</gene>
<dbReference type="EMBL" id="ML977147">
    <property type="protein sequence ID" value="KAF1988823.1"/>
    <property type="molecule type" value="Genomic_DNA"/>
</dbReference>
<evidence type="ECO:0000313" key="2">
    <source>
        <dbReference type="Proteomes" id="UP000800041"/>
    </source>
</evidence>
<sequence>MFSNACFLNIELRAYCALFGSSDQLKRPDGRPLWKEIGPIASLCCCFWIGLQALLEHSARKVNLKYQDEVAIGDGPVYRVGRVELAT</sequence>
<evidence type="ECO:0000313" key="1">
    <source>
        <dbReference type="EMBL" id="KAF1988823.1"/>
    </source>
</evidence>
<proteinExistence type="predicted"/>
<keyword evidence="2" id="KW-1185">Reference proteome</keyword>
<reference evidence="1" key="1">
    <citation type="journal article" date="2020" name="Stud. Mycol.">
        <title>101 Dothideomycetes genomes: a test case for predicting lifestyles and emergence of pathogens.</title>
        <authorList>
            <person name="Haridas S."/>
            <person name="Albert R."/>
            <person name="Binder M."/>
            <person name="Bloem J."/>
            <person name="Labutti K."/>
            <person name="Salamov A."/>
            <person name="Andreopoulos B."/>
            <person name="Baker S."/>
            <person name="Barry K."/>
            <person name="Bills G."/>
            <person name="Bluhm B."/>
            <person name="Cannon C."/>
            <person name="Castanera R."/>
            <person name="Culley D."/>
            <person name="Daum C."/>
            <person name="Ezra D."/>
            <person name="Gonzalez J."/>
            <person name="Henrissat B."/>
            <person name="Kuo A."/>
            <person name="Liang C."/>
            <person name="Lipzen A."/>
            <person name="Lutzoni F."/>
            <person name="Magnuson J."/>
            <person name="Mondo S."/>
            <person name="Nolan M."/>
            <person name="Ohm R."/>
            <person name="Pangilinan J."/>
            <person name="Park H.-J."/>
            <person name="Ramirez L."/>
            <person name="Alfaro M."/>
            <person name="Sun H."/>
            <person name="Tritt A."/>
            <person name="Yoshinaga Y."/>
            <person name="Zwiers L.-H."/>
            <person name="Turgeon B."/>
            <person name="Goodwin S."/>
            <person name="Spatafora J."/>
            <person name="Crous P."/>
            <person name="Grigoriev I."/>
        </authorList>
    </citation>
    <scope>NUCLEOTIDE SEQUENCE</scope>
    <source>
        <strain evidence="1">CBS 113979</strain>
    </source>
</reference>
<name>A0A6G1H6G6_9PEZI</name>
<dbReference type="Proteomes" id="UP000800041">
    <property type="component" value="Unassembled WGS sequence"/>
</dbReference>